<protein>
    <submittedName>
        <fullName evidence="1">Uncharacterized protein</fullName>
    </submittedName>
</protein>
<dbReference type="RefSeq" id="WP_055154638.1">
    <property type="nucleotide sequence ID" value="NZ_CYZU01000043.1"/>
</dbReference>
<gene>
    <name evidence="1" type="ORF">ERS852491_03740</name>
</gene>
<proteinExistence type="predicted"/>
<dbReference type="STRING" id="39482.ERS852491_03740"/>
<organism evidence="1 2">
    <name type="scientific">Faecalicatena contorta</name>
    <dbReference type="NCBI Taxonomy" id="39482"/>
    <lineage>
        <taxon>Bacteria</taxon>
        <taxon>Bacillati</taxon>
        <taxon>Bacillota</taxon>
        <taxon>Clostridia</taxon>
        <taxon>Lachnospirales</taxon>
        <taxon>Lachnospiraceae</taxon>
        <taxon>Faecalicatena</taxon>
    </lineage>
</organism>
<evidence type="ECO:0000313" key="2">
    <source>
        <dbReference type="Proteomes" id="UP000095544"/>
    </source>
</evidence>
<sequence length="184" mass="21711">MKFQGIIDKIAITLDNKWLLVTFKFPYRTALQERAQTLTEKDLDIEFDKHTESKTDQQRKYYWALVKELRKKIRNGITEDEIHENILRRDGISEWLALPPDKMYVAKEYYKIVDDMGPTVLTTPSGKEIEARQLRCWKGLRRYTVDEACLLIDSLVEECREQGIPTDTPDEIKRMKEQWGVNIG</sequence>
<dbReference type="AlphaFoldDB" id="A0A174J693"/>
<dbReference type="Proteomes" id="UP000095544">
    <property type="component" value="Unassembled WGS sequence"/>
</dbReference>
<accession>A0A174J693</accession>
<reference evidence="1 2" key="1">
    <citation type="submission" date="2015-09" db="EMBL/GenBank/DDBJ databases">
        <authorList>
            <consortium name="Pathogen Informatics"/>
        </authorList>
    </citation>
    <scope>NUCLEOTIDE SEQUENCE [LARGE SCALE GENOMIC DNA]</scope>
    <source>
        <strain evidence="1 2">2789STDY5834876</strain>
    </source>
</reference>
<name>A0A174J693_9FIRM</name>
<dbReference type="EMBL" id="CYZU01000043">
    <property type="protein sequence ID" value="CUO92675.1"/>
    <property type="molecule type" value="Genomic_DNA"/>
</dbReference>
<evidence type="ECO:0000313" key="1">
    <source>
        <dbReference type="EMBL" id="CUO92675.1"/>
    </source>
</evidence>
<dbReference type="Gene3D" id="1.10.3790.10">
    <property type="entry name" value="NinB"/>
    <property type="match status" value="1"/>
</dbReference>
<dbReference type="InterPro" id="IPR036619">
    <property type="entry name" value="NinB_sf"/>
</dbReference>
<dbReference type="OrthoDB" id="1857943at2"/>